<accession>A0A1G8YI13</accession>
<dbReference type="InterPro" id="IPR022409">
    <property type="entry name" value="PKD/Chitinase_dom"/>
</dbReference>
<dbReference type="PROSITE" id="PS51257">
    <property type="entry name" value="PROKAR_LIPOPROTEIN"/>
    <property type="match status" value="1"/>
</dbReference>
<dbReference type="SUPFAM" id="SSF49299">
    <property type="entry name" value="PKD domain"/>
    <property type="match status" value="1"/>
</dbReference>
<dbReference type="AlphaFoldDB" id="A0A1G8YI13"/>
<feature type="domain" description="PKD/Chitinase" evidence="2">
    <location>
        <begin position="121"/>
        <end position="204"/>
    </location>
</feature>
<dbReference type="CDD" id="cd00146">
    <property type="entry name" value="PKD"/>
    <property type="match status" value="1"/>
</dbReference>
<evidence type="ECO:0000259" key="2">
    <source>
        <dbReference type="SMART" id="SM00089"/>
    </source>
</evidence>
<dbReference type="OrthoDB" id="5381604at2"/>
<evidence type="ECO:0000256" key="1">
    <source>
        <dbReference type="SAM" id="SignalP"/>
    </source>
</evidence>
<dbReference type="STRING" id="1128970.SAMN04487935_2338"/>
<dbReference type="InterPro" id="IPR013783">
    <property type="entry name" value="Ig-like_fold"/>
</dbReference>
<organism evidence="3 4">
    <name type="scientific">Flavobacterium noncentrifugens</name>
    <dbReference type="NCBI Taxonomy" id="1128970"/>
    <lineage>
        <taxon>Bacteria</taxon>
        <taxon>Pseudomonadati</taxon>
        <taxon>Bacteroidota</taxon>
        <taxon>Flavobacteriia</taxon>
        <taxon>Flavobacteriales</taxon>
        <taxon>Flavobacteriaceae</taxon>
        <taxon>Flavobacterium</taxon>
    </lineage>
</organism>
<proteinExistence type="predicted"/>
<dbReference type="RefSeq" id="WP_139171758.1">
    <property type="nucleotide sequence ID" value="NZ_BKAI01000006.1"/>
</dbReference>
<keyword evidence="4" id="KW-1185">Reference proteome</keyword>
<dbReference type="Proteomes" id="UP000199580">
    <property type="component" value="Unassembled WGS sequence"/>
</dbReference>
<feature type="chain" id="PRO_5011449866" description="PKD/Chitinase domain-containing protein" evidence="1">
    <location>
        <begin position="22"/>
        <end position="517"/>
    </location>
</feature>
<keyword evidence="1" id="KW-0732">Signal</keyword>
<evidence type="ECO:0000313" key="4">
    <source>
        <dbReference type="Proteomes" id="UP000199580"/>
    </source>
</evidence>
<dbReference type="InterPro" id="IPR035986">
    <property type="entry name" value="PKD_dom_sf"/>
</dbReference>
<dbReference type="Gene3D" id="2.60.40.10">
    <property type="entry name" value="Immunoglobulins"/>
    <property type="match status" value="2"/>
</dbReference>
<dbReference type="EMBL" id="FNEZ01000003">
    <property type="protein sequence ID" value="SDK02343.1"/>
    <property type="molecule type" value="Genomic_DNA"/>
</dbReference>
<name>A0A1G8YI13_9FLAO</name>
<evidence type="ECO:0000313" key="3">
    <source>
        <dbReference type="EMBL" id="SDK02343.1"/>
    </source>
</evidence>
<protein>
    <recommendedName>
        <fullName evidence="2">PKD/Chitinase domain-containing protein</fullName>
    </recommendedName>
</protein>
<feature type="signal peptide" evidence="1">
    <location>
        <begin position="1"/>
        <end position="21"/>
    </location>
</feature>
<dbReference type="SMART" id="SM00089">
    <property type="entry name" value="PKD"/>
    <property type="match status" value="2"/>
</dbReference>
<dbReference type="Gene3D" id="2.60.120.260">
    <property type="entry name" value="Galactose-binding domain-like"/>
    <property type="match status" value="2"/>
</dbReference>
<feature type="domain" description="PKD/Chitinase" evidence="2">
    <location>
        <begin position="24"/>
        <end position="118"/>
    </location>
</feature>
<sequence>MKNLKYIFSLFLMAMLLGCNDDNDTNFIDSAAAPTDLSALFTIKQDNSGEVTIWPNGKGATVYRIDFGDGSVETAEILSGEFAKHKYAEGVYDVKFTGIGINGKETAYTQKLTVSFIAPENLDVKVTAEPGNPFKVNVTAKADFETYFEVFFGESNTETPVQINEDQIASHAYSATGTYTIKVVAYSGGAASSEYTQTVVINNPILLPINFELPAASYIFTNFGNANSSVVNNPRIDAGNNSAQVGKLSKAGGAETWAGSFIELGQRLDFSVMKRIKIKVWSPQAGIVVKMKLENLADNTINIERDVTNTVANGWEVLTFDFTGVSTVIDYQRLVVFFDFGNQGTGADYYFDDVEMASGADVLELPLTFESATLDYTFTEFGGAPTSVIANPHSTGINTSAHVATVLKANGAVTYAGSFIALEDPIDFSEMQKIKIKVWSPQAGKIVKLKLENLLNGATINIEKDATTTVANGWEELTYDFSGIVNANAYQRMIFFFDFGNIGTGATYYFDDVKLSN</sequence>
<reference evidence="3 4" key="1">
    <citation type="submission" date="2016-10" db="EMBL/GenBank/DDBJ databases">
        <authorList>
            <person name="de Groot N.N."/>
        </authorList>
    </citation>
    <scope>NUCLEOTIDE SEQUENCE [LARGE SCALE GENOMIC DNA]</scope>
    <source>
        <strain evidence="3 4">CGMCC 1.10076</strain>
    </source>
</reference>
<gene>
    <name evidence="3" type="ORF">SAMN04487935_2338</name>
</gene>